<feature type="compositionally biased region" description="Low complexity" evidence="1">
    <location>
        <begin position="16"/>
        <end position="28"/>
    </location>
</feature>
<proteinExistence type="predicted"/>
<evidence type="ECO:0000313" key="2">
    <source>
        <dbReference type="EMBL" id="AXQ05104.1"/>
    </source>
</evidence>
<sequence length="112" mass="13006">MGRRKDSRKSRNKYNSSVLMSAGSVSSSHHNKGSLMTWLRESQPLSQELVTLAIEWLRANVPSPRSRQTWAQSLMVYPPWVNVSMLQNKELSDWIRSRVISLAEHPHWKAEY</sequence>
<feature type="region of interest" description="Disordered" evidence="1">
    <location>
        <begin position="1"/>
        <end position="28"/>
    </location>
</feature>
<reference evidence="2" key="1">
    <citation type="submission" date="2017-11" db="EMBL/GenBank/DDBJ databases">
        <title>Molecular characterisation of novel mammalian orthoreovirus isolates from bats in Slovenia.</title>
        <authorList>
            <person name="Naglic T."/>
            <person name="Rihtaric D."/>
            <person name="Hostnik P."/>
            <person name="Toplak N."/>
            <person name="Koren S."/>
            <person name="Kuhar U."/>
            <person name="Jamnikar Ciglenecki U."/>
            <person name="Kutnjak D."/>
            <person name="Ravnikar M."/>
            <person name="Steyer A."/>
        </authorList>
    </citation>
    <scope>NUCLEOTIDE SEQUENCE</scope>
    <source>
        <strain evidence="2">SI-MRV05</strain>
    </source>
</reference>
<protein>
    <submittedName>
        <fullName evidence="2">Sigma 1s</fullName>
    </submittedName>
</protein>
<dbReference type="EMBL" id="MG457114">
    <property type="protein sequence ID" value="AXQ05104.1"/>
    <property type="molecule type" value="Genomic_RNA"/>
</dbReference>
<dbReference type="Pfam" id="PF02454">
    <property type="entry name" value="Sigma_1s"/>
    <property type="match status" value="1"/>
</dbReference>
<dbReference type="InterPro" id="IPR003478">
    <property type="entry name" value="Capsid_sigma_1s"/>
</dbReference>
<organism evidence="2">
    <name type="scientific">Mammalian orthoreovirus</name>
    <dbReference type="NCBI Taxonomy" id="351073"/>
    <lineage>
        <taxon>Viruses</taxon>
        <taxon>Riboviria</taxon>
        <taxon>Orthornavirae</taxon>
        <taxon>Duplornaviricota</taxon>
        <taxon>Resentoviricetes</taxon>
        <taxon>Reovirales</taxon>
        <taxon>Spinareoviridae</taxon>
        <taxon>Orthoreovirus</taxon>
        <taxon>Orthoreovirus mammalis</taxon>
    </lineage>
</organism>
<evidence type="ECO:0000256" key="1">
    <source>
        <dbReference type="SAM" id="MobiDB-lite"/>
    </source>
</evidence>
<feature type="compositionally biased region" description="Basic residues" evidence="1">
    <location>
        <begin position="1"/>
        <end position="12"/>
    </location>
</feature>
<dbReference type="GO" id="GO:0044003">
    <property type="term" value="P:symbiont-mediated perturbation of host process"/>
    <property type="evidence" value="ECO:0007669"/>
    <property type="project" value="InterPro"/>
</dbReference>
<gene>
    <name evidence="2" type="primary">S1</name>
</gene>
<accession>A0A346M2W5</accession>
<name>A0A346M2W5_9REOV</name>